<evidence type="ECO:0000313" key="10">
    <source>
        <dbReference type="Proteomes" id="UP000182945"/>
    </source>
</evidence>
<dbReference type="InterPro" id="IPR023827">
    <property type="entry name" value="Peptidase_S8_Asp-AS"/>
</dbReference>
<dbReference type="Pfam" id="PF00082">
    <property type="entry name" value="Peptidase_S8"/>
    <property type="match status" value="1"/>
</dbReference>
<evidence type="ECO:0000313" key="9">
    <source>
        <dbReference type="EMBL" id="APC49377.1"/>
    </source>
</evidence>
<evidence type="ECO:0000256" key="6">
    <source>
        <dbReference type="PROSITE-ProRule" id="PRU01240"/>
    </source>
</evidence>
<sequence>MTERKQVWFEEANSRLDPGLVGQLMKKRKEDPNETSEDTLPVIVKVYQNCTKDMKEDLLKTCAGDSCNTLNDDMEILHSLYGDLTPQKIRELKDHEAVERIFYDRDVTAFLDVATNEINAVEAQQDLGFTGNDITIAVIDSGVFPHPDLTKPENRIVAFKDFVNKQEEPYDDNGHGTHCCGDAAGNGHQSNGKYTGPAPAASIVGVKVLNEKGGGKLSTIIRGIEWCMKHREKFGIRIISLSLGAEAYESYRDDPLTQATQKAWHSGIVVCAAAGNDGPSRSTISTPAIDPFIITVGSADDQNTVTRSDAVISKFSSRGPTIDELVKPDIYAPGSNIISLLSPGSALEKQIPERVIDENYVSLSGTSMATPICAGVIALMLEANPQLSPNDIKSILQATSQPTLADKWGYIHAKAAVEMAKDYVQQVQKVT</sequence>
<dbReference type="GeneID" id="71515673"/>
<dbReference type="PROSITE" id="PS51892">
    <property type="entry name" value="SUBTILASE"/>
    <property type="match status" value="1"/>
</dbReference>
<dbReference type="PANTHER" id="PTHR43806">
    <property type="entry name" value="PEPTIDASE S8"/>
    <property type="match status" value="1"/>
</dbReference>
<dbReference type="GO" id="GO:0006508">
    <property type="term" value="P:proteolysis"/>
    <property type="evidence" value="ECO:0007669"/>
    <property type="project" value="UniProtKB-KW"/>
</dbReference>
<gene>
    <name evidence="9" type="ORF">BME96_14775</name>
</gene>
<evidence type="ECO:0000256" key="4">
    <source>
        <dbReference type="ARBA" id="ARBA00022825"/>
    </source>
</evidence>
<organism evidence="9 10">
    <name type="scientific">Virgibacillus halodenitrificans</name>
    <name type="common">Bacillus halodenitrificans</name>
    <dbReference type="NCBI Taxonomy" id="1482"/>
    <lineage>
        <taxon>Bacteria</taxon>
        <taxon>Bacillati</taxon>
        <taxon>Bacillota</taxon>
        <taxon>Bacilli</taxon>
        <taxon>Bacillales</taxon>
        <taxon>Bacillaceae</taxon>
        <taxon>Virgibacillus</taxon>
    </lineage>
</organism>
<evidence type="ECO:0000256" key="7">
    <source>
        <dbReference type="RuleBase" id="RU003355"/>
    </source>
</evidence>
<accession>A0AAC9J2K0</accession>
<dbReference type="KEGG" id="vhl:BME96_14775"/>
<keyword evidence="4 6" id="KW-0720">Serine protease</keyword>
<dbReference type="PRINTS" id="PR00723">
    <property type="entry name" value="SUBTILISIN"/>
</dbReference>
<dbReference type="PROSITE" id="PS00136">
    <property type="entry name" value="SUBTILASE_ASP"/>
    <property type="match status" value="1"/>
</dbReference>
<feature type="domain" description="Peptidase S8/S53" evidence="8">
    <location>
        <begin position="131"/>
        <end position="400"/>
    </location>
</feature>
<dbReference type="PROSITE" id="PS00138">
    <property type="entry name" value="SUBTILASE_SER"/>
    <property type="match status" value="1"/>
</dbReference>
<dbReference type="AlphaFoldDB" id="A0AAC9J2K0"/>
<comment type="similarity">
    <text evidence="1 6 7">Belongs to the peptidase S8 family.</text>
</comment>
<feature type="active site" description="Charge relay system" evidence="5 6">
    <location>
        <position position="367"/>
    </location>
</feature>
<dbReference type="InterPro" id="IPR036852">
    <property type="entry name" value="Peptidase_S8/S53_dom_sf"/>
</dbReference>
<evidence type="ECO:0000259" key="8">
    <source>
        <dbReference type="Pfam" id="PF00082"/>
    </source>
</evidence>
<dbReference type="Proteomes" id="UP000182945">
    <property type="component" value="Chromosome"/>
</dbReference>
<protein>
    <submittedName>
        <fullName evidence="9">Serine protease</fullName>
    </submittedName>
</protein>
<evidence type="ECO:0000256" key="5">
    <source>
        <dbReference type="PIRSR" id="PIRSR615500-1"/>
    </source>
</evidence>
<feature type="active site" description="Charge relay system" evidence="5 6">
    <location>
        <position position="140"/>
    </location>
</feature>
<dbReference type="CDD" id="cd07487">
    <property type="entry name" value="Peptidases_S8_1"/>
    <property type="match status" value="1"/>
</dbReference>
<dbReference type="PROSITE" id="PS00137">
    <property type="entry name" value="SUBTILASE_HIS"/>
    <property type="match status" value="1"/>
</dbReference>
<feature type="active site" description="Charge relay system" evidence="5 6">
    <location>
        <position position="175"/>
    </location>
</feature>
<dbReference type="EMBL" id="CP017962">
    <property type="protein sequence ID" value="APC49377.1"/>
    <property type="molecule type" value="Genomic_DNA"/>
</dbReference>
<dbReference type="RefSeq" id="WP_071649443.1">
    <property type="nucleotide sequence ID" value="NZ_CP017962.1"/>
</dbReference>
<evidence type="ECO:0000256" key="1">
    <source>
        <dbReference type="ARBA" id="ARBA00011073"/>
    </source>
</evidence>
<dbReference type="Gene3D" id="3.40.50.200">
    <property type="entry name" value="Peptidase S8/S53 domain"/>
    <property type="match status" value="1"/>
</dbReference>
<keyword evidence="2 6" id="KW-0645">Protease</keyword>
<dbReference type="InterPro" id="IPR023828">
    <property type="entry name" value="Peptidase_S8_Ser-AS"/>
</dbReference>
<dbReference type="PANTHER" id="PTHR43806:SF65">
    <property type="entry name" value="SERINE PROTEASE APRX"/>
    <property type="match status" value="1"/>
</dbReference>
<dbReference type="SUPFAM" id="SSF52743">
    <property type="entry name" value="Subtilisin-like"/>
    <property type="match status" value="1"/>
</dbReference>
<dbReference type="InterPro" id="IPR015500">
    <property type="entry name" value="Peptidase_S8_subtilisin-rel"/>
</dbReference>
<reference evidence="9 10" key="1">
    <citation type="submission" date="2016-11" db="EMBL/GenBank/DDBJ databases">
        <title>Complete genome sequencing of Virgibacillus halodenitrificans PDB-F2.</title>
        <authorList>
            <person name="Sun Z."/>
            <person name="Zhou Y."/>
            <person name="Li H."/>
        </authorList>
    </citation>
    <scope>NUCLEOTIDE SEQUENCE [LARGE SCALE GENOMIC DNA]</scope>
    <source>
        <strain evidence="9 10">PDB-F2</strain>
    </source>
</reference>
<evidence type="ECO:0000256" key="3">
    <source>
        <dbReference type="ARBA" id="ARBA00022801"/>
    </source>
</evidence>
<dbReference type="InterPro" id="IPR050131">
    <property type="entry name" value="Peptidase_S8_subtilisin-like"/>
</dbReference>
<keyword evidence="3 6" id="KW-0378">Hydrolase</keyword>
<dbReference type="InterPro" id="IPR022398">
    <property type="entry name" value="Peptidase_S8_His-AS"/>
</dbReference>
<name>A0AAC9J2K0_VIRHA</name>
<dbReference type="InterPro" id="IPR000209">
    <property type="entry name" value="Peptidase_S8/S53_dom"/>
</dbReference>
<proteinExistence type="inferred from homology"/>
<dbReference type="GO" id="GO:0004252">
    <property type="term" value="F:serine-type endopeptidase activity"/>
    <property type="evidence" value="ECO:0007669"/>
    <property type="project" value="UniProtKB-UniRule"/>
</dbReference>
<evidence type="ECO:0000256" key="2">
    <source>
        <dbReference type="ARBA" id="ARBA00022670"/>
    </source>
</evidence>